<evidence type="ECO:0000256" key="1">
    <source>
        <dbReference type="ARBA" id="ARBA00004651"/>
    </source>
</evidence>
<dbReference type="PANTHER" id="PTHR33451:SF6">
    <property type="entry name" value="NA(+)_H(+) ANTIPORTER NHAC"/>
    <property type="match status" value="1"/>
</dbReference>
<comment type="similarity">
    <text evidence="8">Belongs to the NhaC Na(+)/H(+) (TC 2.A.35) antiporter family.</text>
</comment>
<dbReference type="InterPro" id="IPR018461">
    <property type="entry name" value="Na/H_Antiport_NhaC-like_C"/>
</dbReference>
<evidence type="ECO:0000256" key="7">
    <source>
        <dbReference type="ARBA" id="ARBA00023136"/>
    </source>
</evidence>
<feature type="transmembrane region" description="Helical" evidence="9">
    <location>
        <begin position="347"/>
        <end position="365"/>
    </location>
</feature>
<reference evidence="11 12" key="1">
    <citation type="submission" date="2018-03" db="EMBL/GenBank/DDBJ databases">
        <authorList>
            <person name="Gulvik C.A."/>
        </authorList>
    </citation>
    <scope>NUCLEOTIDE SEQUENCE [LARGE SCALE GENOMIC DNA]</scope>
    <source>
        <strain evidence="11 12">JCM 31581</strain>
    </source>
</reference>
<dbReference type="NCBIfam" id="TIGR00931">
    <property type="entry name" value="antiport_nhaC"/>
    <property type="match status" value="1"/>
</dbReference>
<evidence type="ECO:0000256" key="8">
    <source>
        <dbReference type="ARBA" id="ARBA00038435"/>
    </source>
</evidence>
<dbReference type="RefSeq" id="WP_125942395.1">
    <property type="nucleotide sequence ID" value="NZ_PXZH01000001.1"/>
</dbReference>
<sequence>MTTKHKFFESLSLFLVIICLIAFSVIGLHLSPLVPILVSLAFIIFWARWKKFSWQTIHLGIEEGIQTGIVPILIFILIGALIASWIAAGIIPAMMVVGFKLLRIDFFIPASFVVCAIVGTSIGSAFTTVSTIGLALLGMGVSLGFNPPLVSGAIISGAVFGDKMSPLSDTTNLAAAIAEVDLFSHIKNMMWTTVPAFILSLIAFFLFGRANHPAVTTNTVKELSSVLTTNFSIGWWSFLPILFMVVCSIKKIPAIATLLLNICLSLTLVKITNPKTSLQQLVQMIESGYISKTGSKTIDTLLTRGGISSMMGAVSLILVTLALGGLLMKFEIIQHLMAPITKKLTSATRLITATILAGFLANIMIGEQYLSIILPGNAMKPAFKQSNVQSLSLSRALEDAGTVLNCLIPWGVSGTFMANTLGVPTLSYLPFTFFVLLCPILSILSGVTNIGIQYKEEPKPTNSPLVSTGTNQ</sequence>
<proteinExistence type="inferred from homology"/>
<keyword evidence="6 9" id="KW-1133">Transmembrane helix</keyword>
<keyword evidence="12" id="KW-1185">Reference proteome</keyword>
<feature type="domain" description="Na+/H+ antiporter NhaC-like C-terminal" evidence="10">
    <location>
        <begin position="157"/>
        <end position="449"/>
    </location>
</feature>
<keyword evidence="5 9" id="KW-0812">Transmembrane</keyword>
<evidence type="ECO:0000313" key="11">
    <source>
        <dbReference type="EMBL" id="RST89785.1"/>
    </source>
</evidence>
<feature type="transmembrane region" description="Helical" evidence="9">
    <location>
        <begin position="227"/>
        <end position="247"/>
    </location>
</feature>
<evidence type="ECO:0000256" key="9">
    <source>
        <dbReference type="SAM" id="Phobius"/>
    </source>
</evidence>
<feature type="transmembrane region" description="Helical" evidence="9">
    <location>
        <begin position="428"/>
        <end position="452"/>
    </location>
</feature>
<evidence type="ECO:0000256" key="6">
    <source>
        <dbReference type="ARBA" id="ARBA00022989"/>
    </source>
</evidence>
<evidence type="ECO:0000256" key="5">
    <source>
        <dbReference type="ARBA" id="ARBA00022692"/>
    </source>
</evidence>
<feature type="transmembrane region" description="Helical" evidence="9">
    <location>
        <begin position="7"/>
        <end position="26"/>
    </location>
</feature>
<evidence type="ECO:0000313" key="12">
    <source>
        <dbReference type="Proteomes" id="UP000277864"/>
    </source>
</evidence>
<keyword evidence="7 9" id="KW-0472">Membrane</keyword>
<dbReference type="PANTHER" id="PTHR33451">
    <property type="entry name" value="MALATE-2H(+)/NA(+)-LACTATE ANTIPORTER"/>
    <property type="match status" value="1"/>
</dbReference>
<dbReference type="Proteomes" id="UP000277864">
    <property type="component" value="Unassembled WGS sequence"/>
</dbReference>
<evidence type="ECO:0000256" key="4">
    <source>
        <dbReference type="ARBA" id="ARBA00022475"/>
    </source>
</evidence>
<dbReference type="GO" id="GO:0005886">
    <property type="term" value="C:plasma membrane"/>
    <property type="evidence" value="ECO:0007669"/>
    <property type="project" value="UniProtKB-SubCell"/>
</dbReference>
<accession>A0A3R9YF63</accession>
<keyword evidence="3" id="KW-0050">Antiport</keyword>
<name>A0A3R9YF63_9ENTE</name>
<comment type="subcellular location">
    <subcellularLocation>
        <location evidence="1">Cell membrane</location>
        <topology evidence="1">Multi-pass membrane protein</topology>
    </subcellularLocation>
</comment>
<gene>
    <name evidence="11" type="primary">nhaC</name>
    <name evidence="11" type="ORF">C7P63_01525</name>
</gene>
<evidence type="ECO:0000259" key="10">
    <source>
        <dbReference type="Pfam" id="PF03553"/>
    </source>
</evidence>
<comment type="caution">
    <text evidence="11">The sequence shown here is derived from an EMBL/GenBank/DDBJ whole genome shotgun (WGS) entry which is preliminary data.</text>
</comment>
<evidence type="ECO:0000256" key="2">
    <source>
        <dbReference type="ARBA" id="ARBA00022448"/>
    </source>
</evidence>
<keyword evidence="2" id="KW-0813">Transport</keyword>
<keyword evidence="4" id="KW-1003">Cell membrane</keyword>
<feature type="transmembrane region" description="Helical" evidence="9">
    <location>
        <begin position="106"/>
        <end position="137"/>
    </location>
</feature>
<dbReference type="InterPro" id="IPR004770">
    <property type="entry name" value="Na/H_antiport_NhaC"/>
</dbReference>
<dbReference type="OrthoDB" id="9762978at2"/>
<feature type="transmembrane region" description="Helical" evidence="9">
    <location>
        <begin position="189"/>
        <end position="207"/>
    </location>
</feature>
<dbReference type="Pfam" id="PF03553">
    <property type="entry name" value="Na_H_antiporter"/>
    <property type="match status" value="1"/>
</dbReference>
<dbReference type="GO" id="GO:0015297">
    <property type="term" value="F:antiporter activity"/>
    <property type="evidence" value="ECO:0007669"/>
    <property type="project" value="UniProtKB-KW"/>
</dbReference>
<dbReference type="AlphaFoldDB" id="A0A3R9YF63"/>
<feature type="transmembrane region" description="Helical" evidence="9">
    <location>
        <begin position="32"/>
        <end position="49"/>
    </location>
</feature>
<feature type="transmembrane region" description="Helical" evidence="9">
    <location>
        <begin position="69"/>
        <end position="94"/>
    </location>
</feature>
<organism evidence="11 12">
    <name type="scientific">Vagococcus humatus</name>
    <dbReference type="NCBI Taxonomy" id="1889241"/>
    <lineage>
        <taxon>Bacteria</taxon>
        <taxon>Bacillati</taxon>
        <taxon>Bacillota</taxon>
        <taxon>Bacilli</taxon>
        <taxon>Lactobacillales</taxon>
        <taxon>Enterococcaceae</taxon>
        <taxon>Vagococcus</taxon>
    </lineage>
</organism>
<dbReference type="InterPro" id="IPR052180">
    <property type="entry name" value="NhaC_Na-H+_Antiporter"/>
</dbReference>
<dbReference type="EMBL" id="PXZH01000001">
    <property type="protein sequence ID" value="RST89785.1"/>
    <property type="molecule type" value="Genomic_DNA"/>
</dbReference>
<protein>
    <submittedName>
        <fullName evidence="11">Na+/H+ antiporter NhaC</fullName>
    </submittedName>
</protein>
<feature type="transmembrane region" description="Helical" evidence="9">
    <location>
        <begin position="307"/>
        <end position="327"/>
    </location>
</feature>
<evidence type="ECO:0000256" key="3">
    <source>
        <dbReference type="ARBA" id="ARBA00022449"/>
    </source>
</evidence>